<name>A0AAU7DK19_9BACT</name>
<dbReference type="EMBL" id="CP121196">
    <property type="protein sequence ID" value="XBH17676.1"/>
    <property type="molecule type" value="Genomic_DNA"/>
</dbReference>
<evidence type="ECO:0000313" key="1">
    <source>
        <dbReference type="EMBL" id="XBH17676.1"/>
    </source>
</evidence>
<gene>
    <name evidence="1" type="ORF">P8935_24315</name>
</gene>
<reference evidence="1" key="1">
    <citation type="submission" date="2023-03" db="EMBL/GenBank/DDBJ databases">
        <title>Edaphobacter sp.</title>
        <authorList>
            <person name="Huber K.J."/>
            <person name="Papendorf J."/>
            <person name="Pilke C."/>
            <person name="Bunk B."/>
            <person name="Sproeer C."/>
            <person name="Pester M."/>
        </authorList>
    </citation>
    <scope>NUCLEOTIDE SEQUENCE</scope>
    <source>
        <strain evidence="1">DSM 110680</strain>
    </source>
</reference>
<dbReference type="InterPro" id="IPR043019">
    <property type="entry name" value="GrlR_sf"/>
</dbReference>
<accession>A0AAU7DK19</accession>
<organism evidence="1">
    <name type="scientific">Telmatobacter sp. DSM 110680</name>
    <dbReference type="NCBI Taxonomy" id="3036704"/>
    <lineage>
        <taxon>Bacteria</taxon>
        <taxon>Pseudomonadati</taxon>
        <taxon>Acidobacteriota</taxon>
        <taxon>Terriglobia</taxon>
        <taxon>Terriglobales</taxon>
        <taxon>Acidobacteriaceae</taxon>
        <taxon>Telmatobacter</taxon>
    </lineage>
</organism>
<dbReference type="AlphaFoldDB" id="A0AAU7DK19"/>
<protein>
    <recommendedName>
        <fullName evidence="2">T3SS negative regulator,GrlR</fullName>
    </recommendedName>
</protein>
<dbReference type="Gene3D" id="2.40.128.380">
    <property type="entry name" value="T3SS negative regulator GrlR"/>
    <property type="match status" value="1"/>
</dbReference>
<evidence type="ECO:0008006" key="2">
    <source>
        <dbReference type="Google" id="ProtNLM"/>
    </source>
</evidence>
<proteinExistence type="predicted"/>
<sequence length="104" mass="11108">MEGIWYAHFTSGQLNGDGVAVLRDGIIEGGDPAHTYSGSYQEEGSNLYANVRVSPYAGSSQPADLTHPITFFLKGSVTGNYARVAGHPDNRPEALVSVELRKGL</sequence>
<dbReference type="RefSeq" id="WP_348262901.1">
    <property type="nucleotide sequence ID" value="NZ_CP121196.1"/>
</dbReference>